<dbReference type="OrthoDB" id="8437129at2"/>
<evidence type="ECO:0000313" key="2">
    <source>
        <dbReference type="Proteomes" id="UP000316313"/>
    </source>
</evidence>
<name>A0A4Y6UGK5_9PROT</name>
<dbReference type="InterPro" id="IPR043148">
    <property type="entry name" value="TagF_C"/>
</dbReference>
<reference evidence="1 2" key="1">
    <citation type="submission" date="2019-03" db="EMBL/GenBank/DDBJ databases">
        <title>The complete genome sequence of Swingsia samuiensis NBRC107927(T).</title>
        <authorList>
            <person name="Chua K.-O."/>
            <person name="Chan K.-G."/>
            <person name="See-Too W.-S."/>
        </authorList>
    </citation>
    <scope>NUCLEOTIDE SEQUENCE [LARGE SCALE GENOMIC DNA]</scope>
    <source>
        <strain evidence="1 2">AH83</strain>
    </source>
</reference>
<keyword evidence="2" id="KW-1185">Reference proteome</keyword>
<sequence>MKVLFSYIAQPHQMLHSFPIAMEMAAHYPDVDIHIACMTQKHLEYAQFLGSFYPECPVKYKLFTMPELLRRVIDQKGTGVFEKLTTLLLNRRYFQGFNAIVVPERTTLYLKRMGVKKPKLIWTRHGAGDRAIGFARDTALFDFVLISGEKVEKRLLEQNAIKPGQYYRGVYPKFDIVKKMECQREKFFNNDRPTILYNPHFKSKLSSWPALGEKIIQFFAQQDKYNLIFAPHYRLFDNQRKEGERLISQYTGHPHILIDPGSQKSIDMSYTMNSDLYLGDVSSQIAEFMIKPRPALFLNAHHVKWEEDKNYRFWKLGNVIENINNLSHELDRSFEDHSKYLKDQYEYIADTFDFSSNEGKVAEATAAILAYLRA</sequence>
<evidence type="ECO:0000313" key="1">
    <source>
        <dbReference type="EMBL" id="QDH16683.1"/>
    </source>
</evidence>
<dbReference type="SUPFAM" id="SSF53756">
    <property type="entry name" value="UDP-Glycosyltransferase/glycogen phosphorylase"/>
    <property type="match status" value="1"/>
</dbReference>
<proteinExistence type="predicted"/>
<dbReference type="EMBL" id="CP038141">
    <property type="protein sequence ID" value="QDH16683.1"/>
    <property type="molecule type" value="Genomic_DNA"/>
</dbReference>
<dbReference type="RefSeq" id="WP_141459875.1">
    <property type="nucleotide sequence ID" value="NZ_CP038141.1"/>
</dbReference>
<dbReference type="AlphaFoldDB" id="A0A4Y6UGK5"/>
<accession>A0A4Y6UGK5</accession>
<organism evidence="1 2">
    <name type="scientific">Swingsia samuiensis</name>
    <dbReference type="NCBI Taxonomy" id="1293412"/>
    <lineage>
        <taxon>Bacteria</taxon>
        <taxon>Pseudomonadati</taxon>
        <taxon>Pseudomonadota</taxon>
        <taxon>Alphaproteobacteria</taxon>
        <taxon>Acetobacterales</taxon>
        <taxon>Acetobacteraceae</taxon>
        <taxon>Swingsia</taxon>
    </lineage>
</organism>
<protein>
    <submittedName>
        <fullName evidence="1">Sensor domain-containing protein</fullName>
    </submittedName>
</protein>
<dbReference type="Gene3D" id="3.40.50.12580">
    <property type="match status" value="1"/>
</dbReference>
<dbReference type="Proteomes" id="UP000316313">
    <property type="component" value="Chromosome"/>
</dbReference>
<dbReference type="KEGG" id="ssam:E3D00_03155"/>
<gene>
    <name evidence="1" type="ORF">E3D00_03155</name>
</gene>